<feature type="transmembrane region" description="Helical" evidence="1">
    <location>
        <begin position="52"/>
        <end position="79"/>
    </location>
</feature>
<dbReference type="Proteomes" id="UP000254893">
    <property type="component" value="Unassembled WGS sequence"/>
</dbReference>
<keyword evidence="1" id="KW-0472">Membrane</keyword>
<dbReference type="AlphaFoldDB" id="A0A380CTU0"/>
<protein>
    <submittedName>
        <fullName evidence="2">Uncharacterized protein</fullName>
    </submittedName>
</protein>
<evidence type="ECO:0000313" key="2">
    <source>
        <dbReference type="EMBL" id="SUJ28819.1"/>
    </source>
</evidence>
<feature type="transmembrane region" description="Helical" evidence="1">
    <location>
        <begin position="21"/>
        <end position="40"/>
    </location>
</feature>
<name>A0A380CTU0_SPHSI</name>
<dbReference type="EMBL" id="UGYW01000002">
    <property type="protein sequence ID" value="SUJ28819.1"/>
    <property type="molecule type" value="Genomic_DNA"/>
</dbReference>
<sequence length="202" mass="24087">MNEFREKEINNIIRLRQVVMTLLLLVNFSIIFFFCYNFHVVYTERKLYHINFLSYILPTILYLQAILAVPFGLLLFFTYRRTATFITILRQLDSDSLLLYYRYVQVIGRFWAGIAPYIFQTRHIIIPTLLSQKNIPYTDIMDVSFSRSRPYKVPTTYSMNIRTFENKKHSVTFYQYAQAQFAMHTLMDKQPGIPVVNNMNTI</sequence>
<keyword evidence="1" id="KW-0812">Transmembrane</keyword>
<feature type="transmembrane region" description="Helical" evidence="1">
    <location>
        <begin position="100"/>
        <end position="119"/>
    </location>
</feature>
<dbReference type="RefSeq" id="WP_115171667.1">
    <property type="nucleotide sequence ID" value="NZ_UGYW01000002.1"/>
</dbReference>
<keyword evidence="1" id="KW-1133">Transmembrane helix</keyword>
<proteinExistence type="predicted"/>
<organism evidence="2 3">
    <name type="scientific">Sphingobacterium spiritivorum</name>
    <name type="common">Flavobacterium spiritivorum</name>
    <dbReference type="NCBI Taxonomy" id="258"/>
    <lineage>
        <taxon>Bacteria</taxon>
        <taxon>Pseudomonadati</taxon>
        <taxon>Bacteroidota</taxon>
        <taxon>Sphingobacteriia</taxon>
        <taxon>Sphingobacteriales</taxon>
        <taxon>Sphingobacteriaceae</taxon>
        <taxon>Sphingobacterium</taxon>
    </lineage>
</organism>
<reference evidence="2 3" key="1">
    <citation type="submission" date="2018-06" db="EMBL/GenBank/DDBJ databases">
        <authorList>
            <consortium name="Pathogen Informatics"/>
            <person name="Doyle S."/>
        </authorList>
    </citation>
    <scope>NUCLEOTIDE SEQUENCE [LARGE SCALE GENOMIC DNA]</scope>
    <source>
        <strain evidence="2 3">NCTC11388</strain>
    </source>
</reference>
<evidence type="ECO:0000256" key="1">
    <source>
        <dbReference type="SAM" id="Phobius"/>
    </source>
</evidence>
<gene>
    <name evidence="2" type="ORF">NCTC11388_04458</name>
</gene>
<evidence type="ECO:0000313" key="3">
    <source>
        <dbReference type="Proteomes" id="UP000254893"/>
    </source>
</evidence>
<accession>A0A380CTU0</accession>